<dbReference type="GeneID" id="5972499"/>
<proteinExistence type="predicted"/>
<dbReference type="HOGENOM" id="CLU_778691_0_0_1"/>
<sequence length="356" mass="38322">MEQDPRPANKLRKRSKSRDRQGVTMSGGLSGHPANTLQPMTSANNTTSAEERKKSKFRLSNPFHSKEKDRDNMRKDTIEPPKEHNPKRDTVDTNFDSADTYRDAGTGNIVTTTTTRNNIRNRLELDSVSPAVQRPNPMDTPVSPITPGSPSNKANFSYPSRAPPPGVPRQIPGQLQPGQMQAGHQQPTPQQWGEAWSTQQHNGYDTDASRPIPFRAGHTPQPPPQGVPQKQATLASLKAAAHGIHGAGEALRGTFNNTVDRRFAPADSAVHAKNQAVIEAGRSEIESQNFASRPRPPAADAPPVPPIPGKQPYSGPAISGSQLESGGRGAGKLSGFMKKMKDGPMASNRDGTVGTQ</sequence>
<evidence type="ECO:0000313" key="3">
    <source>
        <dbReference type="Proteomes" id="UP000001055"/>
    </source>
</evidence>
<reference evidence="3" key="1">
    <citation type="journal article" date="2007" name="Plant Cell">
        <title>Dothideomycete-plant interactions illuminated by genome sequencing and EST analysis of the wheat pathogen Stagonospora nodorum.</title>
        <authorList>
            <person name="Hane J.K."/>
            <person name="Lowe R.G."/>
            <person name="Solomon P.S."/>
            <person name="Tan K.C."/>
            <person name="Schoch C.L."/>
            <person name="Spatafora J.W."/>
            <person name="Crous P.W."/>
            <person name="Kodira C."/>
            <person name="Birren B.W."/>
            <person name="Galagan J.E."/>
            <person name="Torriani S.F."/>
            <person name="McDonald B.A."/>
            <person name="Oliver R.P."/>
        </authorList>
    </citation>
    <scope>NUCLEOTIDE SEQUENCE [LARGE SCALE GENOMIC DNA]</scope>
    <source>
        <strain evidence="3">SN15 / ATCC MYA-4574 / FGSC 10173</strain>
    </source>
</reference>
<dbReference type="AlphaFoldDB" id="Q0USP9"/>
<name>Q0USP9_PHANO</name>
<feature type="compositionally biased region" description="Pro residues" evidence="1">
    <location>
        <begin position="294"/>
        <end position="309"/>
    </location>
</feature>
<feature type="region of interest" description="Disordered" evidence="1">
    <location>
        <begin position="1"/>
        <end position="229"/>
    </location>
</feature>
<feature type="compositionally biased region" description="Polar residues" evidence="1">
    <location>
        <begin position="176"/>
        <end position="203"/>
    </location>
</feature>
<dbReference type="RefSeq" id="XP_001795624.1">
    <property type="nucleotide sequence ID" value="XM_001795572.1"/>
</dbReference>
<evidence type="ECO:0000256" key="1">
    <source>
        <dbReference type="SAM" id="MobiDB-lite"/>
    </source>
</evidence>
<feature type="compositionally biased region" description="Basic and acidic residues" evidence="1">
    <location>
        <begin position="64"/>
        <end position="91"/>
    </location>
</feature>
<gene>
    <name evidence="2" type="ORF">SNOG_05215</name>
</gene>
<accession>Q0USP9</accession>
<feature type="compositionally biased region" description="Low complexity" evidence="1">
    <location>
        <begin position="105"/>
        <end position="120"/>
    </location>
</feature>
<evidence type="ECO:0000313" key="2">
    <source>
        <dbReference type="EMBL" id="EAT87606.2"/>
    </source>
</evidence>
<dbReference type="Proteomes" id="UP000001055">
    <property type="component" value="Unassembled WGS sequence"/>
</dbReference>
<dbReference type="eggNOG" id="ENOG502SQEJ">
    <property type="taxonomic scope" value="Eukaryota"/>
</dbReference>
<dbReference type="VEuPathDB" id="FungiDB:JI435_052150"/>
<feature type="compositionally biased region" description="Polar residues" evidence="1">
    <location>
        <begin position="146"/>
        <end position="158"/>
    </location>
</feature>
<organism evidence="2 3">
    <name type="scientific">Phaeosphaeria nodorum (strain SN15 / ATCC MYA-4574 / FGSC 10173)</name>
    <name type="common">Glume blotch fungus</name>
    <name type="synonym">Parastagonospora nodorum</name>
    <dbReference type="NCBI Taxonomy" id="321614"/>
    <lineage>
        <taxon>Eukaryota</taxon>
        <taxon>Fungi</taxon>
        <taxon>Dikarya</taxon>
        <taxon>Ascomycota</taxon>
        <taxon>Pezizomycotina</taxon>
        <taxon>Dothideomycetes</taxon>
        <taxon>Pleosporomycetidae</taxon>
        <taxon>Pleosporales</taxon>
        <taxon>Pleosporineae</taxon>
        <taxon>Phaeosphaeriaceae</taxon>
        <taxon>Parastagonospora</taxon>
    </lineage>
</organism>
<dbReference type="KEGG" id="pno:SNOG_05215"/>
<feature type="region of interest" description="Disordered" evidence="1">
    <location>
        <begin position="286"/>
        <end position="356"/>
    </location>
</feature>
<feature type="compositionally biased region" description="Polar residues" evidence="1">
    <location>
        <begin position="33"/>
        <end position="48"/>
    </location>
</feature>
<dbReference type="InParanoid" id="Q0USP9"/>
<dbReference type="EMBL" id="CH445331">
    <property type="protein sequence ID" value="EAT87606.2"/>
    <property type="molecule type" value="Genomic_DNA"/>
</dbReference>
<protein>
    <submittedName>
        <fullName evidence="2">Uncharacterized protein</fullName>
    </submittedName>
</protein>